<sequence length="358" mass="38339">MCTESSVSTAARTSPGHYVLDDRTDRAVELTNRGTNRPAAIALAEEVLRSSAAAADIRRCVLTLIHAGVHAEAENPVLAARVTALTARPAQALPHLHTAPAWHAEALIDLGRHDEALDVLLSHDETADLLFARGRLNQAQGHHDRACADFLAAGRAAEAAGITNPAVLPWCSAAALSAHDAGRPVVARSLAETELVAARRWGAPHAVGRALHAAALTGDPAHAVDRLTTAVRLLSKATADLLPARHSLAQALATQGRHTEAAETCATTHVIAQHLDHPLWIQNTRQLGERLDRLRRLTPQESRAAALACAMSNREVATELGVTTRTVELHLSQVYRKLHVQGRRELNRVILRLGVTPP</sequence>
<dbReference type="AlphaFoldDB" id="A0A563F1S3"/>
<accession>A0A563F1S3</accession>
<evidence type="ECO:0000256" key="2">
    <source>
        <dbReference type="ARBA" id="ARBA00023125"/>
    </source>
</evidence>
<proteinExistence type="predicted"/>
<dbReference type="Proteomes" id="UP000316639">
    <property type="component" value="Unassembled WGS sequence"/>
</dbReference>
<dbReference type="Gene3D" id="1.10.10.10">
    <property type="entry name" value="Winged helix-like DNA-binding domain superfamily/Winged helix DNA-binding domain"/>
    <property type="match status" value="1"/>
</dbReference>
<protein>
    <submittedName>
        <fullName evidence="5">Helix-turn-helix transcriptional regulator</fullName>
    </submittedName>
</protein>
<dbReference type="Pfam" id="PF00196">
    <property type="entry name" value="GerE"/>
    <property type="match status" value="1"/>
</dbReference>
<gene>
    <name evidence="5" type="ORF">FKR81_04010</name>
</gene>
<dbReference type="InterPro" id="IPR000792">
    <property type="entry name" value="Tscrpt_reg_LuxR_C"/>
</dbReference>
<dbReference type="PANTHER" id="PTHR44688:SF16">
    <property type="entry name" value="DNA-BINDING TRANSCRIPTIONAL ACTIVATOR DEVR_DOSR"/>
    <property type="match status" value="1"/>
</dbReference>
<dbReference type="InterPro" id="IPR016032">
    <property type="entry name" value="Sig_transdc_resp-reg_C-effctor"/>
</dbReference>
<dbReference type="GO" id="GO:0003677">
    <property type="term" value="F:DNA binding"/>
    <property type="evidence" value="ECO:0007669"/>
    <property type="project" value="UniProtKB-KW"/>
</dbReference>
<organism evidence="5 6">
    <name type="scientific">Lentzea tibetensis</name>
    <dbReference type="NCBI Taxonomy" id="2591470"/>
    <lineage>
        <taxon>Bacteria</taxon>
        <taxon>Bacillati</taxon>
        <taxon>Actinomycetota</taxon>
        <taxon>Actinomycetes</taxon>
        <taxon>Pseudonocardiales</taxon>
        <taxon>Pseudonocardiaceae</taxon>
        <taxon>Lentzea</taxon>
    </lineage>
</organism>
<dbReference type="PANTHER" id="PTHR44688">
    <property type="entry name" value="DNA-BINDING TRANSCRIPTIONAL ACTIVATOR DEVR_DOSR"/>
    <property type="match status" value="1"/>
</dbReference>
<keyword evidence="2" id="KW-0238">DNA-binding</keyword>
<dbReference type="OrthoDB" id="3178131at2"/>
<evidence type="ECO:0000259" key="4">
    <source>
        <dbReference type="PROSITE" id="PS50043"/>
    </source>
</evidence>
<keyword evidence="3" id="KW-0804">Transcription</keyword>
<dbReference type="CDD" id="cd06170">
    <property type="entry name" value="LuxR_C_like"/>
    <property type="match status" value="1"/>
</dbReference>
<feature type="domain" description="HTH luxR-type" evidence="4">
    <location>
        <begin position="290"/>
        <end position="354"/>
    </location>
</feature>
<comment type="caution">
    <text evidence="5">The sequence shown here is derived from an EMBL/GenBank/DDBJ whole genome shotgun (WGS) entry which is preliminary data.</text>
</comment>
<evidence type="ECO:0000313" key="5">
    <source>
        <dbReference type="EMBL" id="TWP53927.1"/>
    </source>
</evidence>
<keyword evidence="6" id="KW-1185">Reference proteome</keyword>
<evidence type="ECO:0000313" key="6">
    <source>
        <dbReference type="Proteomes" id="UP000316639"/>
    </source>
</evidence>
<dbReference type="PROSITE" id="PS50043">
    <property type="entry name" value="HTH_LUXR_2"/>
    <property type="match status" value="1"/>
</dbReference>
<name>A0A563F1S3_9PSEU</name>
<reference evidence="5 6" key="1">
    <citation type="submission" date="2019-07" db="EMBL/GenBank/DDBJ databases">
        <title>Lentzea xizangensis sp. nov., isolated from Qinghai-Tibetan Plateau Soils.</title>
        <authorList>
            <person name="Huang J."/>
        </authorList>
    </citation>
    <scope>NUCLEOTIDE SEQUENCE [LARGE SCALE GENOMIC DNA]</scope>
    <source>
        <strain evidence="5 6">FXJ1.1311</strain>
    </source>
</reference>
<dbReference type="PRINTS" id="PR00038">
    <property type="entry name" value="HTHLUXR"/>
</dbReference>
<evidence type="ECO:0000256" key="3">
    <source>
        <dbReference type="ARBA" id="ARBA00023163"/>
    </source>
</evidence>
<dbReference type="GO" id="GO:0006355">
    <property type="term" value="P:regulation of DNA-templated transcription"/>
    <property type="evidence" value="ECO:0007669"/>
    <property type="project" value="InterPro"/>
</dbReference>
<dbReference type="SUPFAM" id="SSF48452">
    <property type="entry name" value="TPR-like"/>
    <property type="match status" value="1"/>
</dbReference>
<dbReference type="InterPro" id="IPR036388">
    <property type="entry name" value="WH-like_DNA-bd_sf"/>
</dbReference>
<dbReference type="EMBL" id="VOBR01000002">
    <property type="protein sequence ID" value="TWP53927.1"/>
    <property type="molecule type" value="Genomic_DNA"/>
</dbReference>
<keyword evidence="1" id="KW-0805">Transcription regulation</keyword>
<dbReference type="SMART" id="SM00421">
    <property type="entry name" value="HTH_LUXR"/>
    <property type="match status" value="1"/>
</dbReference>
<dbReference type="SUPFAM" id="SSF46894">
    <property type="entry name" value="C-terminal effector domain of the bipartite response regulators"/>
    <property type="match status" value="1"/>
</dbReference>
<dbReference type="InterPro" id="IPR011990">
    <property type="entry name" value="TPR-like_helical_dom_sf"/>
</dbReference>
<evidence type="ECO:0000256" key="1">
    <source>
        <dbReference type="ARBA" id="ARBA00023015"/>
    </source>
</evidence>